<dbReference type="Proteomes" id="UP001165065">
    <property type="component" value="Unassembled WGS sequence"/>
</dbReference>
<dbReference type="OrthoDB" id="186662at2759"/>
<dbReference type="AlphaFoldDB" id="A0A9W7L2Y1"/>
<name>A0A9W7L2Y1_9STRA</name>
<evidence type="ECO:0000313" key="3">
    <source>
        <dbReference type="Proteomes" id="UP001165065"/>
    </source>
</evidence>
<proteinExistence type="predicted"/>
<feature type="region of interest" description="Disordered" evidence="1">
    <location>
        <begin position="98"/>
        <end position="129"/>
    </location>
</feature>
<protein>
    <submittedName>
        <fullName evidence="2">Uncharacterized protein</fullName>
    </submittedName>
</protein>
<comment type="caution">
    <text evidence="2">The sequence shown here is derived from an EMBL/GenBank/DDBJ whole genome shotgun (WGS) entry which is preliminary data.</text>
</comment>
<gene>
    <name evidence="2" type="ORF">TrCOL_g6175</name>
</gene>
<accession>A0A9W7L2Y1</accession>
<keyword evidence="3" id="KW-1185">Reference proteome</keyword>
<sequence>MASGRNGPRFQANTRFGFTQGKTVKLTMGEERFQWQKPPNEFDAIYKVKLPTQVRDLHFGTSTRADWESTMKNKRDSFNPNAGPGSYKRDKEFLISSESRNKEAPRFKDAPRESLASKNGNPGPIYNVEKKYKNGVEKSIGIGFGRSKRKNLHLTSAADAMYAPKVEVPNFAVAFGSGDRFKYEAKFSLTSTMPGPIYNVHNPRVMDAIRPSMSNTVWSKGRGSRFKTDSVWGFG</sequence>
<dbReference type="EMBL" id="BRYA01000638">
    <property type="protein sequence ID" value="GMI26999.1"/>
    <property type="molecule type" value="Genomic_DNA"/>
</dbReference>
<evidence type="ECO:0000313" key="2">
    <source>
        <dbReference type="EMBL" id="GMI26999.1"/>
    </source>
</evidence>
<feature type="compositionally biased region" description="Basic and acidic residues" evidence="1">
    <location>
        <begin position="98"/>
        <end position="112"/>
    </location>
</feature>
<evidence type="ECO:0000256" key="1">
    <source>
        <dbReference type="SAM" id="MobiDB-lite"/>
    </source>
</evidence>
<organism evidence="2 3">
    <name type="scientific">Triparma columacea</name>
    <dbReference type="NCBI Taxonomy" id="722753"/>
    <lineage>
        <taxon>Eukaryota</taxon>
        <taxon>Sar</taxon>
        <taxon>Stramenopiles</taxon>
        <taxon>Ochrophyta</taxon>
        <taxon>Bolidophyceae</taxon>
        <taxon>Parmales</taxon>
        <taxon>Triparmaceae</taxon>
        <taxon>Triparma</taxon>
    </lineage>
</organism>
<reference evidence="3" key="1">
    <citation type="journal article" date="2023" name="Commun. Biol.">
        <title>Genome analysis of Parmales, the sister group of diatoms, reveals the evolutionary specialization of diatoms from phago-mixotrophs to photoautotrophs.</title>
        <authorList>
            <person name="Ban H."/>
            <person name="Sato S."/>
            <person name="Yoshikawa S."/>
            <person name="Yamada K."/>
            <person name="Nakamura Y."/>
            <person name="Ichinomiya M."/>
            <person name="Sato N."/>
            <person name="Blanc-Mathieu R."/>
            <person name="Endo H."/>
            <person name="Kuwata A."/>
            <person name="Ogata H."/>
        </authorList>
    </citation>
    <scope>NUCLEOTIDE SEQUENCE [LARGE SCALE GENOMIC DNA]</scope>
</reference>